<keyword evidence="1" id="KW-1133">Transmembrane helix</keyword>
<evidence type="ECO:0000256" key="1">
    <source>
        <dbReference type="SAM" id="Phobius"/>
    </source>
</evidence>
<organism evidence="2 3">
    <name type="scientific">Phlyctema vagabunda</name>
    <dbReference type="NCBI Taxonomy" id="108571"/>
    <lineage>
        <taxon>Eukaryota</taxon>
        <taxon>Fungi</taxon>
        <taxon>Dikarya</taxon>
        <taxon>Ascomycota</taxon>
        <taxon>Pezizomycotina</taxon>
        <taxon>Leotiomycetes</taxon>
        <taxon>Helotiales</taxon>
        <taxon>Dermateaceae</taxon>
        <taxon>Phlyctema</taxon>
    </lineage>
</organism>
<feature type="transmembrane region" description="Helical" evidence="1">
    <location>
        <begin position="77"/>
        <end position="97"/>
    </location>
</feature>
<dbReference type="Proteomes" id="UP001629113">
    <property type="component" value="Unassembled WGS sequence"/>
</dbReference>
<keyword evidence="3" id="KW-1185">Reference proteome</keyword>
<reference evidence="2 3" key="1">
    <citation type="submission" date="2024-06" db="EMBL/GenBank/DDBJ databases">
        <title>Complete genome of Phlyctema vagabunda strain 19-DSS-EL-015.</title>
        <authorList>
            <person name="Fiorenzani C."/>
        </authorList>
    </citation>
    <scope>NUCLEOTIDE SEQUENCE [LARGE SCALE GENOMIC DNA]</scope>
    <source>
        <strain evidence="2 3">19-DSS-EL-015</strain>
    </source>
</reference>
<accession>A0ABR4PLT0</accession>
<proteinExistence type="predicted"/>
<dbReference type="EMBL" id="JBFCZG010000003">
    <property type="protein sequence ID" value="KAL3424290.1"/>
    <property type="molecule type" value="Genomic_DNA"/>
</dbReference>
<feature type="transmembrane region" description="Helical" evidence="1">
    <location>
        <begin position="192"/>
        <end position="209"/>
    </location>
</feature>
<keyword evidence="1" id="KW-0812">Transmembrane</keyword>
<feature type="transmembrane region" description="Helical" evidence="1">
    <location>
        <begin position="295"/>
        <end position="319"/>
    </location>
</feature>
<dbReference type="PANTHER" id="PTHR42024">
    <property type="entry name" value="AMINO ACID PERMEASE_ SLC12A DOMAIN-CONTAINING PROTEIN"/>
    <property type="match status" value="1"/>
</dbReference>
<evidence type="ECO:0000313" key="2">
    <source>
        <dbReference type="EMBL" id="KAL3424290.1"/>
    </source>
</evidence>
<comment type="caution">
    <text evidence="2">The sequence shown here is derived from an EMBL/GenBank/DDBJ whole genome shotgun (WGS) entry which is preliminary data.</text>
</comment>
<feature type="transmembrane region" description="Helical" evidence="1">
    <location>
        <begin position="109"/>
        <end position="128"/>
    </location>
</feature>
<sequence length="344" mass="38836">MIAQQIDHKTSITQTIISEEGLQDGSHNIARHQRDVSQDDSIPSTPRSVELPEHIFSDFGAPLPKLQTPHKERMRKLCFVLFLVTMNLCLIPAGSYYTFRFGTKLSLQANFAIITGVFGLLNYTHCFLRSLKLFREKTASQFRPIAWTRWGTAEFTQINFQVLITLVVIELVIATVSKTPMVRLCAMSSSTTSLYLSFVFLVSGILTSMRKKLPFNMSSTPKGEYWRPAMIAFIEDIGSIEMGSGVGFRAQVMSRWEASPEFRGLIELLNWMWGFGLLGSVTISTALVMMLEEDVAYGVGMGLPYVLGLLLVWLTLVICKRQLRNEEIAWSLKEESNSMDMEFA</sequence>
<keyword evidence="1" id="KW-0472">Membrane</keyword>
<dbReference type="PANTHER" id="PTHR42024:SF1">
    <property type="entry name" value="AMINO ACID PERMEASE_ SLC12A DOMAIN-CONTAINING PROTEIN"/>
    <property type="match status" value="1"/>
</dbReference>
<protein>
    <submittedName>
        <fullName evidence="2">Uncharacterized protein</fullName>
    </submittedName>
</protein>
<feature type="transmembrane region" description="Helical" evidence="1">
    <location>
        <begin position="158"/>
        <end position="177"/>
    </location>
</feature>
<evidence type="ECO:0000313" key="3">
    <source>
        <dbReference type="Proteomes" id="UP001629113"/>
    </source>
</evidence>
<feature type="transmembrane region" description="Helical" evidence="1">
    <location>
        <begin position="268"/>
        <end position="289"/>
    </location>
</feature>
<name>A0ABR4PLT0_9HELO</name>
<gene>
    <name evidence="2" type="ORF">PVAG01_03571</name>
</gene>